<reference evidence="4 5" key="1">
    <citation type="submission" date="2024-04" db="EMBL/GenBank/DDBJ databases">
        <authorList>
            <consortium name="Genoscope - CEA"/>
            <person name="William W."/>
        </authorList>
    </citation>
    <scope>NUCLEOTIDE SEQUENCE [LARGE SCALE GENOMIC DNA]</scope>
</reference>
<protein>
    <recommendedName>
        <fullName evidence="3">Caspase family p20 domain-containing protein</fullName>
    </recommendedName>
</protein>
<dbReference type="GO" id="GO:0004197">
    <property type="term" value="F:cysteine-type endopeptidase activity"/>
    <property type="evidence" value="ECO:0007669"/>
    <property type="project" value="InterPro"/>
</dbReference>
<evidence type="ECO:0000256" key="2">
    <source>
        <dbReference type="SAM" id="MobiDB-lite"/>
    </source>
</evidence>
<dbReference type="EMBL" id="CAXITT010000143">
    <property type="protein sequence ID" value="CAL1533399.1"/>
    <property type="molecule type" value="Genomic_DNA"/>
</dbReference>
<sequence>MASNQDDVAGSEDDEDYIELPKTRPDENALRSNRVRCINEHSEKSVRLYKKYMSEKSLVYPMKHLPRGNVIVINNEQLSPPHQRRGTDKDIHKITAIFSQLGFNIIVYNNLKTDVRYKFFIN</sequence>
<dbReference type="Gene3D" id="3.40.50.1460">
    <property type="match status" value="1"/>
</dbReference>
<dbReference type="SUPFAM" id="SSF52129">
    <property type="entry name" value="Caspase-like"/>
    <property type="match status" value="1"/>
</dbReference>
<dbReference type="PRINTS" id="PR00376">
    <property type="entry name" value="IL1BCENZYME"/>
</dbReference>
<evidence type="ECO:0000259" key="3">
    <source>
        <dbReference type="PROSITE" id="PS50208"/>
    </source>
</evidence>
<dbReference type="InterPro" id="IPR015917">
    <property type="entry name" value="Pept_C14A"/>
</dbReference>
<dbReference type="PROSITE" id="PS50208">
    <property type="entry name" value="CASPASE_P20"/>
    <property type="match status" value="1"/>
</dbReference>
<name>A0AAV2HHK3_LYMST</name>
<gene>
    <name evidence="4" type="ORF">GSLYS_00007393001</name>
</gene>
<evidence type="ECO:0000313" key="4">
    <source>
        <dbReference type="EMBL" id="CAL1533399.1"/>
    </source>
</evidence>
<feature type="compositionally biased region" description="Acidic residues" evidence="2">
    <location>
        <begin position="9"/>
        <end position="18"/>
    </location>
</feature>
<dbReference type="InterPro" id="IPR029030">
    <property type="entry name" value="Caspase-like_dom_sf"/>
</dbReference>
<dbReference type="InterPro" id="IPR001309">
    <property type="entry name" value="Pept_C14_p20"/>
</dbReference>
<proteinExistence type="inferred from homology"/>
<dbReference type="Pfam" id="PF00656">
    <property type="entry name" value="Peptidase_C14"/>
    <property type="match status" value="1"/>
</dbReference>
<evidence type="ECO:0000256" key="1">
    <source>
        <dbReference type="ARBA" id="ARBA00010134"/>
    </source>
</evidence>
<dbReference type="InterPro" id="IPR011600">
    <property type="entry name" value="Pept_C14_caspase"/>
</dbReference>
<comment type="caution">
    <text evidence="4">The sequence shown here is derived from an EMBL/GenBank/DDBJ whole genome shotgun (WGS) entry which is preliminary data.</text>
</comment>
<dbReference type="AlphaFoldDB" id="A0AAV2HHK3"/>
<feature type="domain" description="Caspase family p20" evidence="3">
    <location>
        <begin position="66"/>
        <end position="111"/>
    </location>
</feature>
<accession>A0AAV2HHK3</accession>
<dbReference type="GO" id="GO:0006508">
    <property type="term" value="P:proteolysis"/>
    <property type="evidence" value="ECO:0007669"/>
    <property type="project" value="InterPro"/>
</dbReference>
<comment type="similarity">
    <text evidence="1">Belongs to the peptidase C14A family.</text>
</comment>
<feature type="region of interest" description="Disordered" evidence="2">
    <location>
        <begin position="1"/>
        <end position="25"/>
    </location>
</feature>
<evidence type="ECO:0000313" key="5">
    <source>
        <dbReference type="Proteomes" id="UP001497497"/>
    </source>
</evidence>
<organism evidence="4 5">
    <name type="scientific">Lymnaea stagnalis</name>
    <name type="common">Great pond snail</name>
    <name type="synonym">Helix stagnalis</name>
    <dbReference type="NCBI Taxonomy" id="6523"/>
    <lineage>
        <taxon>Eukaryota</taxon>
        <taxon>Metazoa</taxon>
        <taxon>Spiralia</taxon>
        <taxon>Lophotrochozoa</taxon>
        <taxon>Mollusca</taxon>
        <taxon>Gastropoda</taxon>
        <taxon>Heterobranchia</taxon>
        <taxon>Euthyneura</taxon>
        <taxon>Panpulmonata</taxon>
        <taxon>Hygrophila</taxon>
        <taxon>Lymnaeoidea</taxon>
        <taxon>Lymnaeidae</taxon>
        <taxon>Lymnaea</taxon>
    </lineage>
</organism>
<keyword evidence="5" id="KW-1185">Reference proteome</keyword>
<dbReference type="Proteomes" id="UP001497497">
    <property type="component" value="Unassembled WGS sequence"/>
</dbReference>